<dbReference type="Proteomes" id="UP000807353">
    <property type="component" value="Unassembled WGS sequence"/>
</dbReference>
<dbReference type="EMBL" id="MU150245">
    <property type="protein sequence ID" value="KAF9465770.1"/>
    <property type="molecule type" value="Genomic_DNA"/>
</dbReference>
<proteinExistence type="predicted"/>
<feature type="chain" id="PRO_5040381428" description="Secreted protein" evidence="1">
    <location>
        <begin position="24"/>
        <end position="89"/>
    </location>
</feature>
<keyword evidence="1" id="KW-0732">Signal</keyword>
<evidence type="ECO:0008006" key="4">
    <source>
        <dbReference type="Google" id="ProtNLM"/>
    </source>
</evidence>
<evidence type="ECO:0000313" key="2">
    <source>
        <dbReference type="EMBL" id="KAF9465770.1"/>
    </source>
</evidence>
<name>A0A9P5YDN8_9AGAR</name>
<evidence type="ECO:0000256" key="1">
    <source>
        <dbReference type="SAM" id="SignalP"/>
    </source>
</evidence>
<dbReference type="AlphaFoldDB" id="A0A9P5YDN8"/>
<reference evidence="2" key="1">
    <citation type="submission" date="2020-11" db="EMBL/GenBank/DDBJ databases">
        <authorList>
            <consortium name="DOE Joint Genome Institute"/>
            <person name="Ahrendt S."/>
            <person name="Riley R."/>
            <person name="Andreopoulos W."/>
            <person name="Labutti K."/>
            <person name="Pangilinan J."/>
            <person name="Ruiz-Duenas F.J."/>
            <person name="Barrasa J.M."/>
            <person name="Sanchez-Garcia M."/>
            <person name="Camarero S."/>
            <person name="Miyauchi S."/>
            <person name="Serrano A."/>
            <person name="Linde D."/>
            <person name="Babiker R."/>
            <person name="Drula E."/>
            <person name="Ayuso-Fernandez I."/>
            <person name="Pacheco R."/>
            <person name="Padilla G."/>
            <person name="Ferreira P."/>
            <person name="Barriuso J."/>
            <person name="Kellner H."/>
            <person name="Castanera R."/>
            <person name="Alfaro M."/>
            <person name="Ramirez L."/>
            <person name="Pisabarro A.G."/>
            <person name="Kuo A."/>
            <person name="Tritt A."/>
            <person name="Lipzen A."/>
            <person name="He G."/>
            <person name="Yan M."/>
            <person name="Ng V."/>
            <person name="Cullen D."/>
            <person name="Martin F."/>
            <person name="Rosso M.-N."/>
            <person name="Henrissat B."/>
            <person name="Hibbett D."/>
            <person name="Martinez A.T."/>
            <person name="Grigoriev I.V."/>
        </authorList>
    </citation>
    <scope>NUCLEOTIDE SEQUENCE</scope>
    <source>
        <strain evidence="2">CBS 247.69</strain>
    </source>
</reference>
<sequence length="89" mass="10037">MKTVMWAIVGILYVLALLKSTNNKHIWAQCSRPLSAIKSSVHKSNQTTNISEPLRRDIQKIKQAHVLDPPSGEYRNTSFQLNSSPVVHL</sequence>
<gene>
    <name evidence="2" type="ORF">BDZ94DRAFT_1253119</name>
</gene>
<feature type="signal peptide" evidence="1">
    <location>
        <begin position="1"/>
        <end position="23"/>
    </location>
</feature>
<keyword evidence="3" id="KW-1185">Reference proteome</keyword>
<accession>A0A9P5YDN8</accession>
<protein>
    <recommendedName>
        <fullName evidence="4">Secreted protein</fullName>
    </recommendedName>
</protein>
<organism evidence="2 3">
    <name type="scientific">Collybia nuda</name>
    <dbReference type="NCBI Taxonomy" id="64659"/>
    <lineage>
        <taxon>Eukaryota</taxon>
        <taxon>Fungi</taxon>
        <taxon>Dikarya</taxon>
        <taxon>Basidiomycota</taxon>
        <taxon>Agaricomycotina</taxon>
        <taxon>Agaricomycetes</taxon>
        <taxon>Agaricomycetidae</taxon>
        <taxon>Agaricales</taxon>
        <taxon>Tricholomatineae</taxon>
        <taxon>Clitocybaceae</taxon>
        <taxon>Collybia</taxon>
    </lineage>
</organism>
<comment type="caution">
    <text evidence="2">The sequence shown here is derived from an EMBL/GenBank/DDBJ whole genome shotgun (WGS) entry which is preliminary data.</text>
</comment>
<evidence type="ECO:0000313" key="3">
    <source>
        <dbReference type="Proteomes" id="UP000807353"/>
    </source>
</evidence>